<evidence type="ECO:0000313" key="12">
    <source>
        <dbReference type="Proteomes" id="UP000622580"/>
    </source>
</evidence>
<dbReference type="GO" id="GO:0009062">
    <property type="term" value="P:fatty acid catabolic process"/>
    <property type="evidence" value="ECO:0007669"/>
    <property type="project" value="TreeGrafter"/>
</dbReference>
<keyword evidence="3" id="KW-0378">Hydrolase</keyword>
<dbReference type="CDD" id="cd03444">
    <property type="entry name" value="Thioesterase_II_repeat1"/>
    <property type="match status" value="1"/>
</dbReference>
<dbReference type="InterPro" id="IPR003703">
    <property type="entry name" value="Acyl_CoA_thio"/>
</dbReference>
<evidence type="ECO:0000256" key="7">
    <source>
        <dbReference type="ARBA" id="ARBA00071120"/>
    </source>
</evidence>
<dbReference type="GO" id="GO:0047617">
    <property type="term" value="F:fatty acyl-CoA hydrolase activity"/>
    <property type="evidence" value="ECO:0007669"/>
    <property type="project" value="UniProtKB-EC"/>
</dbReference>
<evidence type="ECO:0000256" key="5">
    <source>
        <dbReference type="ARBA" id="ARBA00038894"/>
    </source>
</evidence>
<organism evidence="11 12">
    <name type="scientific">Phenylobacterium glaciei</name>
    <dbReference type="NCBI Taxonomy" id="2803784"/>
    <lineage>
        <taxon>Bacteria</taxon>
        <taxon>Pseudomonadati</taxon>
        <taxon>Pseudomonadota</taxon>
        <taxon>Alphaproteobacteria</taxon>
        <taxon>Caulobacterales</taxon>
        <taxon>Caulobacteraceae</taxon>
        <taxon>Phenylobacterium</taxon>
    </lineage>
</organism>
<feature type="domain" description="Acyl-CoA thioesterase 2 C-terminal" evidence="9">
    <location>
        <begin position="150"/>
        <end position="272"/>
    </location>
</feature>
<protein>
    <recommendedName>
        <fullName evidence="7">Acyl-CoA thioesterase 2</fullName>
        <ecNumber evidence="5">3.1.2.20</ecNumber>
    </recommendedName>
    <alternativeName>
        <fullName evidence="8">Thioesterase II</fullName>
    </alternativeName>
</protein>
<dbReference type="InterPro" id="IPR042171">
    <property type="entry name" value="Acyl-CoA_hotdog"/>
</dbReference>
<dbReference type="InterPro" id="IPR029069">
    <property type="entry name" value="HotDog_dom_sf"/>
</dbReference>
<dbReference type="InterPro" id="IPR025652">
    <property type="entry name" value="TesB_C"/>
</dbReference>
<dbReference type="Pfam" id="PF13622">
    <property type="entry name" value="4HBT_3"/>
    <property type="match status" value="1"/>
</dbReference>
<evidence type="ECO:0000256" key="1">
    <source>
        <dbReference type="ARBA" id="ARBA00006538"/>
    </source>
</evidence>
<dbReference type="Gene3D" id="2.40.160.210">
    <property type="entry name" value="Acyl-CoA thioesterase, double hotdog domain"/>
    <property type="match status" value="1"/>
</dbReference>
<proteinExistence type="inferred from homology"/>
<comment type="caution">
    <text evidence="11">The sequence shown here is derived from an EMBL/GenBank/DDBJ whole genome shotgun (WGS) entry which is preliminary data.</text>
</comment>
<dbReference type="Proteomes" id="UP000622580">
    <property type="component" value="Unassembled WGS sequence"/>
</dbReference>
<dbReference type="FunFam" id="2.40.160.210:FF:000001">
    <property type="entry name" value="Acyl-CoA thioesterase II"/>
    <property type="match status" value="1"/>
</dbReference>
<evidence type="ECO:0000259" key="9">
    <source>
        <dbReference type="Pfam" id="PF02551"/>
    </source>
</evidence>
<reference evidence="11" key="1">
    <citation type="submission" date="2021-04" db="EMBL/GenBank/DDBJ databases">
        <title>Draft genome assembly of strain Phenylobacterium sp. 20VBR1 using MiniION and Illumina platforms.</title>
        <authorList>
            <person name="Thomas F.A."/>
            <person name="Krishnan K.P."/>
            <person name="Sinha R.K."/>
        </authorList>
    </citation>
    <scope>NUCLEOTIDE SEQUENCE</scope>
    <source>
        <strain evidence="11">20VBR1</strain>
    </source>
</reference>
<feature type="domain" description="Acyl-CoA thioesterase-like N-terminal HotDog" evidence="10">
    <location>
        <begin position="30"/>
        <end position="108"/>
    </location>
</feature>
<dbReference type="PANTHER" id="PTHR11066">
    <property type="entry name" value="ACYL-COA THIOESTERASE"/>
    <property type="match status" value="1"/>
</dbReference>
<dbReference type="RefSeq" id="WP_215337272.1">
    <property type="nucleotide sequence ID" value="NZ_JAGSGD010000001.1"/>
</dbReference>
<dbReference type="EC" id="3.1.2.20" evidence="5"/>
<keyword evidence="12" id="KW-1185">Reference proteome</keyword>
<dbReference type="GO" id="GO:0006637">
    <property type="term" value="P:acyl-CoA metabolic process"/>
    <property type="evidence" value="ECO:0007669"/>
    <property type="project" value="InterPro"/>
</dbReference>
<evidence type="ECO:0000259" key="10">
    <source>
        <dbReference type="Pfam" id="PF13622"/>
    </source>
</evidence>
<keyword evidence="4" id="KW-0443">Lipid metabolism</keyword>
<evidence type="ECO:0000256" key="4">
    <source>
        <dbReference type="ARBA" id="ARBA00023098"/>
    </source>
</evidence>
<dbReference type="Pfam" id="PF02551">
    <property type="entry name" value="Acyl_CoA_thio"/>
    <property type="match status" value="1"/>
</dbReference>
<accession>A0A941CYE3</accession>
<comment type="subunit">
    <text evidence="2">Homotetramer.</text>
</comment>
<dbReference type="SUPFAM" id="SSF54637">
    <property type="entry name" value="Thioesterase/thiol ester dehydrase-isomerase"/>
    <property type="match status" value="2"/>
</dbReference>
<comment type="similarity">
    <text evidence="1">Belongs to the C/M/P thioester hydrolase family.</text>
</comment>
<dbReference type="AlphaFoldDB" id="A0A941CYE3"/>
<evidence type="ECO:0000256" key="3">
    <source>
        <dbReference type="ARBA" id="ARBA00022801"/>
    </source>
</evidence>
<evidence type="ECO:0000256" key="8">
    <source>
        <dbReference type="ARBA" id="ARBA00079653"/>
    </source>
</evidence>
<name>A0A941CYE3_9CAUL</name>
<dbReference type="PANTHER" id="PTHR11066:SF34">
    <property type="entry name" value="ACYL-COENZYME A THIOESTERASE 8"/>
    <property type="match status" value="1"/>
</dbReference>
<comment type="catalytic activity">
    <reaction evidence="6">
        <text>a fatty acyl-CoA + H2O = a fatty acid + CoA + H(+)</text>
        <dbReference type="Rhea" id="RHEA:16781"/>
        <dbReference type="ChEBI" id="CHEBI:15377"/>
        <dbReference type="ChEBI" id="CHEBI:15378"/>
        <dbReference type="ChEBI" id="CHEBI:28868"/>
        <dbReference type="ChEBI" id="CHEBI:57287"/>
        <dbReference type="ChEBI" id="CHEBI:77636"/>
        <dbReference type="EC" id="3.1.2.20"/>
    </reaction>
    <physiologicalReaction direction="left-to-right" evidence="6">
        <dbReference type="Rhea" id="RHEA:16782"/>
    </physiologicalReaction>
</comment>
<sequence>MGEVSELVAILELEPIELDMFRGQTPAGAGSRIYGGQVVAQAMAAAYLSIDDGRLCHSMHGYFMRPGDPKTPILFQVERVRDGGSFAVRRVVALQNGKQIFNLAASFQTPEEGFEHQFDMPAAPAPDALLNEEQLRAKAGLDPNSRRIWPVEVRPVDPSPHGVAEVREPNDMCWFRARVPLGDDVALNQCALAYASDMTLLDASLRPHAVDWDSGRLQVASLDHALWFHKASDFSQWHLYVQDSPSASGGRGFNRGSIYGPGGALVASATQEALIRFR</sequence>
<dbReference type="EMBL" id="JAGSGD010000001">
    <property type="protein sequence ID" value="MBR7617769.1"/>
    <property type="molecule type" value="Genomic_DNA"/>
</dbReference>
<evidence type="ECO:0000256" key="6">
    <source>
        <dbReference type="ARBA" id="ARBA00050943"/>
    </source>
</evidence>
<evidence type="ECO:0000256" key="2">
    <source>
        <dbReference type="ARBA" id="ARBA00011881"/>
    </source>
</evidence>
<dbReference type="CDD" id="cd03445">
    <property type="entry name" value="Thioesterase_II_repeat2"/>
    <property type="match status" value="1"/>
</dbReference>
<evidence type="ECO:0000313" key="11">
    <source>
        <dbReference type="EMBL" id="MBR7617769.1"/>
    </source>
</evidence>
<dbReference type="InterPro" id="IPR049449">
    <property type="entry name" value="TesB_ACOT8-like_N"/>
</dbReference>
<gene>
    <name evidence="11" type="ORF">JKL49_00075</name>
</gene>